<dbReference type="Proteomes" id="UP000295310">
    <property type="component" value="Unassembled WGS sequence"/>
</dbReference>
<keyword evidence="1" id="KW-0812">Transmembrane</keyword>
<gene>
    <name evidence="2" type="ORF">ERX27_07530</name>
</gene>
<evidence type="ECO:0000313" key="3">
    <source>
        <dbReference type="Proteomes" id="UP000295310"/>
    </source>
</evidence>
<evidence type="ECO:0000256" key="1">
    <source>
        <dbReference type="SAM" id="Phobius"/>
    </source>
</evidence>
<dbReference type="RefSeq" id="WP_133432225.1">
    <property type="nucleotide sequence ID" value="NZ_SCWA01000012.1"/>
</dbReference>
<keyword evidence="3" id="KW-1185">Reference proteome</keyword>
<dbReference type="OrthoDB" id="9991238at2"/>
<name>A0A4R6BCZ8_9STAP</name>
<keyword evidence="1" id="KW-1133">Transmembrane helix</keyword>
<feature type="transmembrane region" description="Helical" evidence="1">
    <location>
        <begin position="6"/>
        <end position="32"/>
    </location>
</feature>
<reference evidence="2 3" key="1">
    <citation type="submission" date="2019-01" db="EMBL/GenBank/DDBJ databases">
        <title>Draft genome sequences of the type strains of six Macrococcus species.</title>
        <authorList>
            <person name="Mazhar S."/>
            <person name="Altermann E."/>
            <person name="Hill C."/>
            <person name="Mcauliffe O."/>
        </authorList>
    </citation>
    <scope>NUCLEOTIDE SEQUENCE [LARGE SCALE GENOMIC DNA]</scope>
    <source>
        <strain evidence="2 3">CCM4811</strain>
    </source>
</reference>
<comment type="caution">
    <text evidence="2">The sequence shown here is derived from an EMBL/GenBank/DDBJ whole genome shotgun (WGS) entry which is preliminary data.</text>
</comment>
<dbReference type="AlphaFoldDB" id="A0A4R6BCZ8"/>
<proteinExistence type="predicted"/>
<dbReference type="EMBL" id="SCWA01000012">
    <property type="protein sequence ID" value="TDL96697.1"/>
    <property type="molecule type" value="Genomic_DNA"/>
</dbReference>
<evidence type="ECO:0000313" key="2">
    <source>
        <dbReference type="EMBL" id="TDL96697.1"/>
    </source>
</evidence>
<sequence length="89" mass="10817">MTPIDMMITIIDLILIIAIVVFAAYVALMVGISIRARKEYKQFQKENELKMAEFRHRQKEMMKKWEERSELRKMKRDAHKQFGWKEENK</sequence>
<accession>A0A4R6BCZ8</accession>
<organism evidence="2 3">
    <name type="scientific">Macrococcus brunensis</name>
    <dbReference type="NCBI Taxonomy" id="198483"/>
    <lineage>
        <taxon>Bacteria</taxon>
        <taxon>Bacillati</taxon>
        <taxon>Bacillota</taxon>
        <taxon>Bacilli</taxon>
        <taxon>Bacillales</taxon>
        <taxon>Staphylococcaceae</taxon>
        <taxon>Macrococcus</taxon>
    </lineage>
</organism>
<protein>
    <submittedName>
        <fullName evidence="2">Uncharacterized protein</fullName>
    </submittedName>
</protein>
<keyword evidence="1" id="KW-0472">Membrane</keyword>